<name>A0A7C9KXL4_9SPHN</name>
<comment type="caution">
    <text evidence="1">The sequence shown here is derived from an EMBL/GenBank/DDBJ whole genome shotgun (WGS) entry which is preliminary data.</text>
</comment>
<dbReference type="RefSeq" id="WP_152578441.1">
    <property type="nucleotide sequence ID" value="NZ_WEFI01000004.1"/>
</dbReference>
<dbReference type="EMBL" id="WIOL01000004">
    <property type="protein sequence ID" value="MQT17985.1"/>
    <property type="molecule type" value="Genomic_DNA"/>
</dbReference>
<sequence length="190" mass="20157">MRARTIISADSNFDMPPRFPAPERRRAGQAVAAWSAAGAAAGAGEVPGYDSHSIIVDDPGGAAWMRRVGGAITDTFGLVADLPLDRRDALTGELCAACDLLAIHPAPLHFDASLTGPQSAWILLRGVALPLAQGARAQIVLSWREVLNRTATARLRRDLTSALELSGRFSTSLDPFALETLPKPPDVSPR</sequence>
<evidence type="ECO:0000313" key="1">
    <source>
        <dbReference type="EMBL" id="MQT17985.1"/>
    </source>
</evidence>
<evidence type="ECO:0000313" key="2">
    <source>
        <dbReference type="Proteomes" id="UP000481327"/>
    </source>
</evidence>
<reference evidence="1 2" key="1">
    <citation type="submission" date="2019-09" db="EMBL/GenBank/DDBJ databases">
        <title>Polymorphobacter sp. isolated from a lake in China.</title>
        <authorList>
            <person name="Liu Z."/>
        </authorList>
    </citation>
    <scope>NUCLEOTIDE SEQUENCE [LARGE SCALE GENOMIC DNA]</scope>
    <source>
        <strain evidence="1 2">D40P</strain>
    </source>
</reference>
<dbReference type="Proteomes" id="UP000481327">
    <property type="component" value="Unassembled WGS sequence"/>
</dbReference>
<gene>
    <name evidence="1" type="ORF">F3168_12025</name>
</gene>
<protein>
    <submittedName>
        <fullName evidence="1">Uncharacterized protein</fullName>
    </submittedName>
</protein>
<proteinExistence type="predicted"/>
<accession>A0A7C9KXL4</accession>
<organism evidence="1 2">
    <name type="scientific">Sandarakinorhabdus fusca</name>
    <dbReference type="NCBI Taxonomy" id="1439888"/>
    <lineage>
        <taxon>Bacteria</taxon>
        <taxon>Pseudomonadati</taxon>
        <taxon>Pseudomonadota</taxon>
        <taxon>Alphaproteobacteria</taxon>
        <taxon>Sphingomonadales</taxon>
        <taxon>Sphingosinicellaceae</taxon>
        <taxon>Sandarakinorhabdus</taxon>
    </lineage>
</organism>
<dbReference type="AlphaFoldDB" id="A0A7C9KXL4"/>
<keyword evidence="2" id="KW-1185">Reference proteome</keyword>